<dbReference type="Proteomes" id="UP001217754">
    <property type="component" value="Chromosome 6"/>
</dbReference>
<feature type="region of interest" description="Disordered" evidence="10">
    <location>
        <begin position="1"/>
        <end position="41"/>
    </location>
</feature>
<evidence type="ECO:0000256" key="9">
    <source>
        <dbReference type="ARBA" id="ARBA00023136"/>
    </source>
</evidence>
<feature type="transmembrane region" description="Helical" evidence="11">
    <location>
        <begin position="209"/>
        <end position="229"/>
    </location>
</feature>
<comment type="similarity">
    <text evidence="3">Belongs to the TVP38/TMEM64 family.</text>
</comment>
<reference evidence="13" key="1">
    <citation type="submission" date="2023-03" db="EMBL/GenBank/DDBJ databases">
        <title>Mating type loci evolution in Malassezia.</title>
        <authorList>
            <person name="Coelho M.A."/>
        </authorList>
    </citation>
    <scope>NUCLEOTIDE SEQUENCE</scope>
    <source>
        <strain evidence="13">CBS 9431</strain>
    </source>
</reference>
<keyword evidence="7 11" id="KW-1133">Transmembrane helix</keyword>
<feature type="transmembrane region" description="Helical" evidence="11">
    <location>
        <begin position="402"/>
        <end position="420"/>
    </location>
</feature>
<evidence type="ECO:0000256" key="5">
    <source>
        <dbReference type="ARBA" id="ARBA00020673"/>
    </source>
</evidence>
<keyword evidence="8" id="KW-0333">Golgi apparatus</keyword>
<dbReference type="RefSeq" id="XP_060123338.1">
    <property type="nucleotide sequence ID" value="XM_060267355.1"/>
</dbReference>
<gene>
    <name evidence="13" type="ORF">MJAP1_003427</name>
</gene>
<evidence type="ECO:0000256" key="7">
    <source>
        <dbReference type="ARBA" id="ARBA00022989"/>
    </source>
</evidence>
<comment type="subcellular location">
    <subcellularLocation>
        <location evidence="2">Golgi apparatus membrane</location>
        <topology evidence="2">Multi-pass membrane protein</topology>
    </subcellularLocation>
</comment>
<feature type="transmembrane region" description="Helical" evidence="11">
    <location>
        <begin position="272"/>
        <end position="295"/>
    </location>
</feature>
<evidence type="ECO:0000256" key="3">
    <source>
        <dbReference type="ARBA" id="ARBA00008640"/>
    </source>
</evidence>
<evidence type="ECO:0000256" key="11">
    <source>
        <dbReference type="SAM" id="Phobius"/>
    </source>
</evidence>
<proteinExistence type="inferred from homology"/>
<dbReference type="PANTHER" id="PTHR47549:SF2">
    <property type="entry name" value="GOLGI APPARATUS MEMBRANE PROTEIN TVP38"/>
    <property type="match status" value="1"/>
</dbReference>
<evidence type="ECO:0000256" key="1">
    <source>
        <dbReference type="ARBA" id="ARBA00002978"/>
    </source>
</evidence>
<dbReference type="EMBL" id="CP119963">
    <property type="protein sequence ID" value="WFD40441.1"/>
    <property type="molecule type" value="Genomic_DNA"/>
</dbReference>
<evidence type="ECO:0000259" key="12">
    <source>
        <dbReference type="Pfam" id="PF09335"/>
    </source>
</evidence>
<sequence length="482" mass="53726">MYASDPPAYEMAARRPSDSGSGVPSTLIAALDAGSPEAETAHPNEARVLVQQPVYEPQGRGEPVVYQGQGLEHASNLPEIAPVGAPLQPEPVHRFQPVSYLAPEPHGSIDLSTPDHLAVPMYSGMMYAGSSGNPSYEGVSEAENATMLPRRYDDDGIYIDRAPDMEKMNPEQQRITKEYAKDLDEEPRTHLQAMVSSLRDWRSYVRWQYWHYYLIGILIIALIACVTIFHHQIVSFLRPESEKIRHLSWGWVIPVAILFVLSFPPLFGAEIVAVLCGIVYGVWIGFGIVALGTLLGEIGNFYAFRYLLQSHAIKAERKSMSYACLAEIIRNGGFWIALLTRLSAVPGHLTTAVFATVGMKFWIFLLAAILSLPKYLSVVYLGVALESQGEDKNNSGSKGVQVAVIVIVTAITILIAVYIWRKMDKVKPQVQQNLRLERFKRLREASSYGDKPSDFWHSNDPMASTDEFIEMEHPGPKHTDRL</sequence>
<dbReference type="GO" id="GO:0000139">
    <property type="term" value="C:Golgi membrane"/>
    <property type="evidence" value="ECO:0007669"/>
    <property type="project" value="UniProtKB-SubCell"/>
</dbReference>
<keyword evidence="14" id="KW-1185">Reference proteome</keyword>
<evidence type="ECO:0000256" key="6">
    <source>
        <dbReference type="ARBA" id="ARBA00022692"/>
    </source>
</evidence>
<feature type="domain" description="VTT" evidence="12">
    <location>
        <begin position="269"/>
        <end position="382"/>
    </location>
</feature>
<evidence type="ECO:0000256" key="10">
    <source>
        <dbReference type="SAM" id="MobiDB-lite"/>
    </source>
</evidence>
<comment type="function">
    <text evidence="1">Golgi membrane protein involved in vesicular trafficking and spindle migration.</text>
</comment>
<dbReference type="AlphaFoldDB" id="A0AAF0JH14"/>
<evidence type="ECO:0000256" key="2">
    <source>
        <dbReference type="ARBA" id="ARBA00004653"/>
    </source>
</evidence>
<dbReference type="InterPro" id="IPR051076">
    <property type="entry name" value="Golgi_membrane_TVP38/TMEM64"/>
</dbReference>
<accession>A0AAF0JH14</accession>
<evidence type="ECO:0000256" key="8">
    <source>
        <dbReference type="ARBA" id="ARBA00023034"/>
    </source>
</evidence>
<keyword evidence="9 11" id="KW-0472">Membrane</keyword>
<evidence type="ECO:0000256" key="4">
    <source>
        <dbReference type="ARBA" id="ARBA00013533"/>
    </source>
</evidence>
<evidence type="ECO:0000313" key="14">
    <source>
        <dbReference type="Proteomes" id="UP001217754"/>
    </source>
</evidence>
<feature type="transmembrane region" description="Helical" evidence="11">
    <location>
        <begin position="249"/>
        <end position="266"/>
    </location>
</feature>
<evidence type="ECO:0000313" key="13">
    <source>
        <dbReference type="EMBL" id="WFD40441.1"/>
    </source>
</evidence>
<keyword evidence="6 11" id="KW-0812">Transmembrane</keyword>
<dbReference type="Pfam" id="PF09335">
    <property type="entry name" value="VTT_dom"/>
    <property type="match status" value="1"/>
</dbReference>
<protein>
    <recommendedName>
        <fullName evidence="4">Golgi apparatus membrane protein TVP38</fullName>
    </recommendedName>
    <alternativeName>
        <fullName evidence="5">Golgi apparatus membrane protein tvp38</fullName>
    </alternativeName>
</protein>
<name>A0AAF0JH14_9BASI</name>
<dbReference type="GeneID" id="85227078"/>
<dbReference type="PANTHER" id="PTHR47549">
    <property type="entry name" value="GOLGI APPARATUS MEMBRANE PROTEIN TVP38-RELATED"/>
    <property type="match status" value="1"/>
</dbReference>
<feature type="transmembrane region" description="Helical" evidence="11">
    <location>
        <begin position="361"/>
        <end position="382"/>
    </location>
</feature>
<dbReference type="InterPro" id="IPR032816">
    <property type="entry name" value="VTT_dom"/>
</dbReference>
<organism evidence="13 14">
    <name type="scientific">Malassezia japonica</name>
    <dbReference type="NCBI Taxonomy" id="223818"/>
    <lineage>
        <taxon>Eukaryota</taxon>
        <taxon>Fungi</taxon>
        <taxon>Dikarya</taxon>
        <taxon>Basidiomycota</taxon>
        <taxon>Ustilaginomycotina</taxon>
        <taxon>Malasseziomycetes</taxon>
        <taxon>Malasseziales</taxon>
        <taxon>Malasseziaceae</taxon>
        <taxon>Malassezia</taxon>
    </lineage>
</organism>